<keyword evidence="1" id="KW-0472">Membrane</keyword>
<evidence type="ECO:0000313" key="2">
    <source>
        <dbReference type="EMBL" id="EDM52286.1"/>
    </source>
</evidence>
<keyword evidence="1" id="KW-0812">Transmembrane</keyword>
<accession>A5Z476</accession>
<feature type="transmembrane region" description="Helical" evidence="1">
    <location>
        <begin position="110"/>
        <end position="128"/>
    </location>
</feature>
<feature type="transmembrane region" description="Helical" evidence="1">
    <location>
        <begin position="12"/>
        <end position="32"/>
    </location>
</feature>
<name>A5Z476_9FIRM</name>
<organism evidence="2 3">
    <name type="scientific">Eubacterium ventriosum ATCC 27560</name>
    <dbReference type="NCBI Taxonomy" id="411463"/>
    <lineage>
        <taxon>Bacteria</taxon>
        <taxon>Bacillati</taxon>
        <taxon>Bacillota</taxon>
        <taxon>Clostridia</taxon>
        <taxon>Eubacteriales</taxon>
        <taxon>Eubacteriaceae</taxon>
        <taxon>Eubacterium</taxon>
    </lineage>
</organism>
<dbReference type="HOGENOM" id="CLU_1445654_0_0_9"/>
<reference evidence="2 3" key="1">
    <citation type="submission" date="2007-03" db="EMBL/GenBank/DDBJ databases">
        <authorList>
            <person name="Fulton L."/>
            <person name="Clifton S."/>
            <person name="Fulton B."/>
            <person name="Xu J."/>
            <person name="Minx P."/>
            <person name="Pepin K.H."/>
            <person name="Johnson M."/>
            <person name="Thiruvilangam P."/>
            <person name="Bhonagiri V."/>
            <person name="Nash W.E."/>
            <person name="Mardis E.R."/>
            <person name="Wilson R.K."/>
        </authorList>
    </citation>
    <scope>NUCLEOTIDE SEQUENCE [LARGE SCALE GENOMIC DNA]</scope>
    <source>
        <strain evidence="2 3">ATCC 27560</strain>
    </source>
</reference>
<dbReference type="AlphaFoldDB" id="A5Z476"/>
<reference evidence="2 3" key="2">
    <citation type="submission" date="2007-04" db="EMBL/GenBank/DDBJ databases">
        <title>Draft genome sequence of Eubacterium ventriosum (ATCC 27560).</title>
        <authorList>
            <person name="Sudarsanam P."/>
            <person name="Ley R."/>
            <person name="Guruge J."/>
            <person name="Turnbaugh P.J."/>
            <person name="Mahowald M."/>
            <person name="Liep D."/>
            <person name="Gordon J."/>
        </authorList>
    </citation>
    <scope>NUCLEOTIDE SEQUENCE [LARGE SCALE GENOMIC DNA]</scope>
    <source>
        <strain evidence="2 3">ATCC 27560</strain>
    </source>
</reference>
<comment type="caution">
    <text evidence="2">The sequence shown here is derived from an EMBL/GenBank/DDBJ whole genome shotgun (WGS) entry which is preliminary data.</text>
</comment>
<proteinExistence type="predicted"/>
<evidence type="ECO:0000313" key="3">
    <source>
        <dbReference type="Proteomes" id="UP000006000"/>
    </source>
</evidence>
<dbReference type="EMBL" id="AAVL02000026">
    <property type="protein sequence ID" value="EDM52286.1"/>
    <property type="molecule type" value="Genomic_DNA"/>
</dbReference>
<protein>
    <submittedName>
        <fullName evidence="2">Uncharacterized protein</fullName>
    </submittedName>
</protein>
<gene>
    <name evidence="2" type="ORF">EUBVEN_00482</name>
</gene>
<keyword evidence="1" id="KW-1133">Transmembrane helix</keyword>
<dbReference type="Proteomes" id="UP000006000">
    <property type="component" value="Unassembled WGS sequence"/>
</dbReference>
<sequence length="187" mass="21685">MGGSVIYSPSTHIGYGVLLLFAFALTFLYPSFRNRADNLHKCRVGYSCFIHARQKLMYHTLGVNPTEYNHIRKPNLYGIALKVRKRIIFPVNCCLVYYKFSYLSVYFQGYNIACVNFFAVLIPVRCLFSQGVRKYLFKISVDRANLRHFIRCISVRRQTVDPLVRFFFPVVCQSSVLHCLTFPKALA</sequence>
<evidence type="ECO:0000256" key="1">
    <source>
        <dbReference type="SAM" id="Phobius"/>
    </source>
</evidence>